<keyword evidence="1" id="KW-1133">Transmembrane helix</keyword>
<accession>A0A9X4R1B6</accession>
<keyword evidence="3" id="KW-1185">Reference proteome</keyword>
<feature type="transmembrane region" description="Helical" evidence="1">
    <location>
        <begin position="52"/>
        <end position="73"/>
    </location>
</feature>
<gene>
    <name evidence="2" type="ORF">M4L89_12265</name>
</gene>
<feature type="transmembrane region" description="Helical" evidence="1">
    <location>
        <begin position="21"/>
        <end position="40"/>
    </location>
</feature>
<dbReference type="AlphaFoldDB" id="A0A9X4R1B6"/>
<reference evidence="2" key="1">
    <citation type="submission" date="2022-05" db="EMBL/GenBank/DDBJ databases">
        <title>Comparative genomics of Staphylococcus equorum isolates.</title>
        <authorList>
            <person name="Luelf R.H."/>
        </authorList>
    </citation>
    <scope>NUCLEOTIDE SEQUENCE</scope>
    <source>
        <strain evidence="2">TMW 2.2497</strain>
    </source>
</reference>
<evidence type="ECO:0000313" key="2">
    <source>
        <dbReference type="EMBL" id="MDG0847002.1"/>
    </source>
</evidence>
<dbReference type="Proteomes" id="UP001152422">
    <property type="component" value="Unassembled WGS sequence"/>
</dbReference>
<sequence>MENNLNDMLTEREKKLLAPVLDFRKTITYLSLFTLIYIIASNLIEGSLQINPMYLDIVTVLLTASVVICLFIYRSKMNNILKTLGSFKTAKFNIGEIFMIITHLLLFVLNLCLIIFK</sequence>
<protein>
    <submittedName>
        <fullName evidence="2">Uncharacterized protein</fullName>
    </submittedName>
</protein>
<evidence type="ECO:0000313" key="3">
    <source>
        <dbReference type="Proteomes" id="UP001152422"/>
    </source>
</evidence>
<proteinExistence type="predicted"/>
<dbReference type="EMBL" id="JAMBQA010000008">
    <property type="protein sequence ID" value="MDG0847002.1"/>
    <property type="molecule type" value="Genomic_DNA"/>
</dbReference>
<evidence type="ECO:0000256" key="1">
    <source>
        <dbReference type="SAM" id="Phobius"/>
    </source>
</evidence>
<comment type="caution">
    <text evidence="2">The sequence shown here is derived from an EMBL/GenBank/DDBJ whole genome shotgun (WGS) entry which is preliminary data.</text>
</comment>
<keyword evidence="1" id="KW-0472">Membrane</keyword>
<keyword evidence="1" id="KW-0812">Transmembrane</keyword>
<feature type="transmembrane region" description="Helical" evidence="1">
    <location>
        <begin position="94"/>
        <end position="116"/>
    </location>
</feature>
<organism evidence="2 3">
    <name type="scientific">Staphylococcus equorum</name>
    <dbReference type="NCBI Taxonomy" id="246432"/>
    <lineage>
        <taxon>Bacteria</taxon>
        <taxon>Bacillati</taxon>
        <taxon>Bacillota</taxon>
        <taxon>Bacilli</taxon>
        <taxon>Bacillales</taxon>
        <taxon>Staphylococcaceae</taxon>
        <taxon>Staphylococcus</taxon>
    </lineage>
</organism>
<dbReference type="RefSeq" id="WP_277583534.1">
    <property type="nucleotide sequence ID" value="NZ_JAMBPY010000008.1"/>
</dbReference>
<name>A0A9X4R1B6_9STAP</name>